<dbReference type="EMBL" id="VYQF01000002">
    <property type="protein sequence ID" value="KAA9039305.1"/>
    <property type="molecule type" value="Genomic_DNA"/>
</dbReference>
<sequence>MLTPFELIISIPYILSKNGKDLDISSAFDLSDAVARISFLPLEDSVCRKLNNSSFSGSTHSAIEQFQKFYF</sequence>
<evidence type="ECO:0000313" key="2">
    <source>
        <dbReference type="Proteomes" id="UP000326903"/>
    </source>
</evidence>
<reference evidence="1 2" key="1">
    <citation type="submission" date="2019-09" db="EMBL/GenBank/DDBJ databases">
        <title>Draft genome sequence of Ginsengibacter sp. BR5-29.</title>
        <authorList>
            <person name="Im W.-T."/>
        </authorList>
    </citation>
    <scope>NUCLEOTIDE SEQUENCE [LARGE SCALE GENOMIC DNA]</scope>
    <source>
        <strain evidence="1 2">BR5-29</strain>
    </source>
</reference>
<evidence type="ECO:0000313" key="1">
    <source>
        <dbReference type="EMBL" id="KAA9039305.1"/>
    </source>
</evidence>
<comment type="caution">
    <text evidence="1">The sequence shown here is derived from an EMBL/GenBank/DDBJ whole genome shotgun (WGS) entry which is preliminary data.</text>
</comment>
<name>A0A5J5IGK7_9BACT</name>
<gene>
    <name evidence="1" type="ORF">FW778_10770</name>
</gene>
<proteinExistence type="predicted"/>
<dbReference type="AlphaFoldDB" id="A0A5J5IGK7"/>
<dbReference type="Proteomes" id="UP000326903">
    <property type="component" value="Unassembled WGS sequence"/>
</dbReference>
<keyword evidence="2" id="KW-1185">Reference proteome</keyword>
<accession>A0A5J5IGK7</accession>
<dbReference type="RefSeq" id="WP_150414714.1">
    <property type="nucleotide sequence ID" value="NZ_VYQF01000002.1"/>
</dbReference>
<organism evidence="1 2">
    <name type="scientific">Ginsengibacter hankyongi</name>
    <dbReference type="NCBI Taxonomy" id="2607284"/>
    <lineage>
        <taxon>Bacteria</taxon>
        <taxon>Pseudomonadati</taxon>
        <taxon>Bacteroidota</taxon>
        <taxon>Chitinophagia</taxon>
        <taxon>Chitinophagales</taxon>
        <taxon>Chitinophagaceae</taxon>
        <taxon>Ginsengibacter</taxon>
    </lineage>
</organism>
<protein>
    <submittedName>
        <fullName evidence="1">Uncharacterized protein</fullName>
    </submittedName>
</protein>